<reference evidence="3" key="1">
    <citation type="submission" date="2023-10" db="EMBL/GenBank/DDBJ databases">
        <title>Genome assembly of Pristionchus species.</title>
        <authorList>
            <person name="Yoshida K."/>
            <person name="Sommer R.J."/>
        </authorList>
    </citation>
    <scope>NUCLEOTIDE SEQUENCE</scope>
    <source>
        <strain evidence="3">RS0144</strain>
    </source>
</reference>
<organism evidence="3 4">
    <name type="scientific">Pristionchus entomophagus</name>
    <dbReference type="NCBI Taxonomy" id="358040"/>
    <lineage>
        <taxon>Eukaryota</taxon>
        <taxon>Metazoa</taxon>
        <taxon>Ecdysozoa</taxon>
        <taxon>Nematoda</taxon>
        <taxon>Chromadorea</taxon>
        <taxon>Rhabditida</taxon>
        <taxon>Rhabditina</taxon>
        <taxon>Diplogasteromorpha</taxon>
        <taxon>Diplogasteroidea</taxon>
        <taxon>Neodiplogasteridae</taxon>
        <taxon>Pristionchus</taxon>
    </lineage>
</organism>
<name>A0AAV5TP69_9BILA</name>
<evidence type="ECO:0000313" key="3">
    <source>
        <dbReference type="EMBL" id="GMS96094.1"/>
    </source>
</evidence>
<dbReference type="Pfam" id="PF04979">
    <property type="entry name" value="IPP-2"/>
    <property type="match status" value="1"/>
</dbReference>
<accession>A0AAV5TP69</accession>
<sequence length="180" mass="20139">SSHLQMAESSSSQEPMHQEVDPTEFLRLQPKKSILKAKQASSFETKEGRAHFDEMNIIATHHPADKDYGHMKIDEPKTPYNYSDGEHSDGEGLTAAPRARTGLSGGAVDAEAVVAGLEGEKRRESIPFQDSSDDEGEETPEKRDKRLEFEAKRKMHYNEGAILKQHMDVEEDEDDEGDTP</sequence>
<dbReference type="PANTHER" id="PTHR12398">
    <property type="entry name" value="PROTEIN PHOSPHATASE INHIBITOR"/>
    <property type="match status" value="1"/>
</dbReference>
<comment type="caution">
    <text evidence="3">The sequence shown here is derived from an EMBL/GenBank/DDBJ whole genome shotgun (WGS) entry which is preliminary data.</text>
</comment>
<protein>
    <recommendedName>
        <fullName evidence="5">Protein phosphatase inhibitor 2</fullName>
    </recommendedName>
</protein>
<feature type="compositionally biased region" description="Polar residues" evidence="2">
    <location>
        <begin position="1"/>
        <end position="15"/>
    </location>
</feature>
<evidence type="ECO:0000256" key="2">
    <source>
        <dbReference type="SAM" id="MobiDB-lite"/>
    </source>
</evidence>
<evidence type="ECO:0008006" key="5">
    <source>
        <dbReference type="Google" id="ProtNLM"/>
    </source>
</evidence>
<dbReference type="GO" id="GO:0009966">
    <property type="term" value="P:regulation of signal transduction"/>
    <property type="evidence" value="ECO:0007669"/>
    <property type="project" value="InterPro"/>
</dbReference>
<feature type="compositionally biased region" description="Basic and acidic residues" evidence="2">
    <location>
        <begin position="62"/>
        <end position="77"/>
    </location>
</feature>
<feature type="compositionally biased region" description="Acidic residues" evidence="2">
    <location>
        <begin position="169"/>
        <end position="180"/>
    </location>
</feature>
<evidence type="ECO:0000313" key="4">
    <source>
        <dbReference type="Proteomes" id="UP001432027"/>
    </source>
</evidence>
<comment type="similarity">
    <text evidence="1">Belongs to the protein phosphatase inhibitor 2 family.</text>
</comment>
<dbReference type="GO" id="GO:0004864">
    <property type="term" value="F:protein phosphatase inhibitor activity"/>
    <property type="evidence" value="ECO:0007669"/>
    <property type="project" value="InterPro"/>
</dbReference>
<feature type="region of interest" description="Disordered" evidence="2">
    <location>
        <begin position="62"/>
        <end position="180"/>
    </location>
</feature>
<dbReference type="Gene3D" id="6.10.250.1050">
    <property type="match status" value="2"/>
</dbReference>
<dbReference type="AlphaFoldDB" id="A0AAV5TP69"/>
<feature type="region of interest" description="Disordered" evidence="2">
    <location>
        <begin position="1"/>
        <end position="25"/>
    </location>
</feature>
<dbReference type="PANTHER" id="PTHR12398:SF20">
    <property type="entry name" value="PROTEIN PHOSPHATASE 1 REGULATORY INHIBITOR SUBUNIT 2"/>
    <property type="match status" value="1"/>
</dbReference>
<feature type="non-terminal residue" evidence="3">
    <location>
        <position position="180"/>
    </location>
</feature>
<dbReference type="Proteomes" id="UP001432027">
    <property type="component" value="Unassembled WGS sequence"/>
</dbReference>
<feature type="non-terminal residue" evidence="3">
    <location>
        <position position="1"/>
    </location>
</feature>
<keyword evidence="4" id="KW-1185">Reference proteome</keyword>
<feature type="compositionally biased region" description="Low complexity" evidence="2">
    <location>
        <begin position="106"/>
        <end position="117"/>
    </location>
</feature>
<proteinExistence type="inferred from homology"/>
<dbReference type="EMBL" id="BTSX01000004">
    <property type="protein sequence ID" value="GMS96094.1"/>
    <property type="molecule type" value="Genomic_DNA"/>
</dbReference>
<feature type="compositionally biased region" description="Basic and acidic residues" evidence="2">
    <location>
        <begin position="139"/>
        <end position="152"/>
    </location>
</feature>
<dbReference type="InterPro" id="IPR007062">
    <property type="entry name" value="PPI-2"/>
</dbReference>
<gene>
    <name evidence="3" type="ORF">PENTCL1PPCAC_18269</name>
</gene>
<evidence type="ECO:0000256" key="1">
    <source>
        <dbReference type="ARBA" id="ARBA00005472"/>
    </source>
</evidence>